<dbReference type="EMBL" id="JAATJE010000001">
    <property type="protein sequence ID" value="NJC33169.1"/>
    <property type="molecule type" value="Genomic_DNA"/>
</dbReference>
<gene>
    <name evidence="2" type="ORF">GGR88_000643</name>
</gene>
<sequence>MDQARMGTNKDTGISRDEPCSLAREQMLDWLADQARIAGQRRREGRSPPLPLLRN</sequence>
<dbReference type="Proteomes" id="UP000734218">
    <property type="component" value="Unassembled WGS sequence"/>
</dbReference>
<accession>A0ABX0XIW8</accession>
<dbReference type="RefSeq" id="WP_167952949.1">
    <property type="nucleotide sequence ID" value="NZ_JAATJE010000001.1"/>
</dbReference>
<proteinExistence type="predicted"/>
<comment type="caution">
    <text evidence="2">The sequence shown here is derived from an EMBL/GenBank/DDBJ whole genome shotgun (WGS) entry which is preliminary data.</text>
</comment>
<reference evidence="2 3" key="1">
    <citation type="submission" date="2020-03" db="EMBL/GenBank/DDBJ databases">
        <title>Genomic Encyclopedia of Type Strains, Phase IV (KMG-IV): sequencing the most valuable type-strain genomes for metagenomic binning, comparative biology and taxonomic classification.</title>
        <authorList>
            <person name="Goeker M."/>
        </authorList>
    </citation>
    <scope>NUCLEOTIDE SEQUENCE [LARGE SCALE GENOMIC DNA]</scope>
    <source>
        <strain evidence="2 3">DSM 27651</strain>
    </source>
</reference>
<evidence type="ECO:0000256" key="1">
    <source>
        <dbReference type="SAM" id="MobiDB-lite"/>
    </source>
</evidence>
<name>A0ABX0XIW8_9SPHN</name>
<evidence type="ECO:0000313" key="3">
    <source>
        <dbReference type="Proteomes" id="UP000734218"/>
    </source>
</evidence>
<feature type="region of interest" description="Disordered" evidence="1">
    <location>
        <begin position="1"/>
        <end position="20"/>
    </location>
</feature>
<evidence type="ECO:0000313" key="2">
    <source>
        <dbReference type="EMBL" id="NJC33169.1"/>
    </source>
</evidence>
<organism evidence="2 3">
    <name type="scientific">Sphingomonas jejuensis</name>
    <dbReference type="NCBI Taxonomy" id="904715"/>
    <lineage>
        <taxon>Bacteria</taxon>
        <taxon>Pseudomonadati</taxon>
        <taxon>Pseudomonadota</taxon>
        <taxon>Alphaproteobacteria</taxon>
        <taxon>Sphingomonadales</taxon>
        <taxon>Sphingomonadaceae</taxon>
        <taxon>Sphingomonas</taxon>
    </lineage>
</organism>
<keyword evidence="3" id="KW-1185">Reference proteome</keyword>
<protein>
    <submittedName>
        <fullName evidence="2">Uncharacterized protein</fullName>
    </submittedName>
</protein>